<dbReference type="AlphaFoldDB" id="A0A0E2HAJ2"/>
<dbReference type="HOGENOM" id="CLU_1913414_0_0_9"/>
<reference evidence="1 2" key="1">
    <citation type="submission" date="2013-01" db="EMBL/GenBank/DDBJ databases">
        <title>The Genome Sequence of Clostridium clostridioforme 90A8.</title>
        <authorList>
            <consortium name="The Broad Institute Genome Sequencing Platform"/>
            <person name="Earl A."/>
            <person name="Ward D."/>
            <person name="Feldgarden M."/>
            <person name="Gevers D."/>
            <person name="Courvalin P."/>
            <person name="Lambert T."/>
            <person name="Walker B."/>
            <person name="Young S.K."/>
            <person name="Zeng Q."/>
            <person name="Gargeya S."/>
            <person name="Fitzgerald M."/>
            <person name="Haas B."/>
            <person name="Abouelleil A."/>
            <person name="Alvarado L."/>
            <person name="Arachchi H.M."/>
            <person name="Berlin A.M."/>
            <person name="Chapman S.B."/>
            <person name="Dewar J."/>
            <person name="Goldberg J."/>
            <person name="Griggs A."/>
            <person name="Gujja S."/>
            <person name="Hansen M."/>
            <person name="Howarth C."/>
            <person name="Imamovic A."/>
            <person name="Larimer J."/>
            <person name="McCowan C."/>
            <person name="Murphy C."/>
            <person name="Neiman D."/>
            <person name="Pearson M."/>
            <person name="Priest M."/>
            <person name="Roberts A."/>
            <person name="Saif S."/>
            <person name="Shea T."/>
            <person name="Sisk P."/>
            <person name="Sykes S."/>
            <person name="Wortman J."/>
            <person name="Nusbaum C."/>
            <person name="Birren B."/>
        </authorList>
    </citation>
    <scope>NUCLEOTIDE SEQUENCE [LARGE SCALE GENOMIC DNA]</scope>
    <source>
        <strain evidence="1 2">90A8</strain>
    </source>
</reference>
<organism evidence="1 2">
    <name type="scientific">[Clostridium] clostridioforme 90A8</name>
    <dbReference type="NCBI Taxonomy" id="999408"/>
    <lineage>
        <taxon>Bacteria</taxon>
        <taxon>Bacillati</taxon>
        <taxon>Bacillota</taxon>
        <taxon>Clostridia</taxon>
        <taxon>Lachnospirales</taxon>
        <taxon>Lachnospiraceae</taxon>
        <taxon>Enterocloster</taxon>
    </lineage>
</organism>
<accession>A0A0E2HAJ2</accession>
<protein>
    <submittedName>
        <fullName evidence="1">Uncharacterized protein</fullName>
    </submittedName>
</protein>
<evidence type="ECO:0000313" key="1">
    <source>
        <dbReference type="EMBL" id="ENZ13574.1"/>
    </source>
</evidence>
<evidence type="ECO:0000313" key="2">
    <source>
        <dbReference type="Proteomes" id="UP000013085"/>
    </source>
</evidence>
<dbReference type="PATRIC" id="fig|999408.3.peg.2999"/>
<proteinExistence type="predicted"/>
<name>A0A0E2HAJ2_9FIRM</name>
<dbReference type="EMBL" id="AGYR01000030">
    <property type="protein sequence ID" value="ENZ13574.1"/>
    <property type="molecule type" value="Genomic_DNA"/>
</dbReference>
<dbReference type="GeneID" id="57961444"/>
<dbReference type="RefSeq" id="WP_002588316.1">
    <property type="nucleotide sequence ID" value="NZ_KB851022.1"/>
</dbReference>
<sequence>MLLSDPFSASGKDVAAFSCPTGSVILIGIYSQDSFRSLYDSTTFGDNASYMITTDSGLIPSRAHVNREQGEPLNLFTYISGSDRQAVLDLKSRIRKGERASGSMKLHFIRPDAQKDIVLSLNAYLIAEQDIT</sequence>
<dbReference type="Proteomes" id="UP000013085">
    <property type="component" value="Unassembled WGS sequence"/>
</dbReference>
<gene>
    <name evidence="1" type="ORF">HMPREF1090_02778</name>
</gene>
<comment type="caution">
    <text evidence="1">The sequence shown here is derived from an EMBL/GenBank/DDBJ whole genome shotgun (WGS) entry which is preliminary data.</text>
</comment>